<evidence type="ECO:0000256" key="1">
    <source>
        <dbReference type="SAM" id="Phobius"/>
    </source>
</evidence>
<gene>
    <name evidence="2" type="ORF">GAP32_522</name>
</gene>
<keyword evidence="1" id="KW-0812">Transmembrane</keyword>
<evidence type="ECO:0000313" key="2">
    <source>
        <dbReference type="EMBL" id="AFC21982.1"/>
    </source>
</evidence>
<keyword evidence="1" id="KW-1133">Transmembrane helix</keyword>
<dbReference type="GeneID" id="13994273"/>
<keyword evidence="1" id="KW-0472">Membrane</keyword>
<feature type="transmembrane region" description="Helical" evidence="1">
    <location>
        <begin position="6"/>
        <end position="28"/>
    </location>
</feature>
<keyword evidence="3" id="KW-1185">Reference proteome</keyword>
<dbReference type="RefSeq" id="YP_006987637.1">
    <property type="nucleotide sequence ID" value="NC_019401.1"/>
</dbReference>
<protein>
    <submittedName>
        <fullName evidence="2">Putative membrane protein</fullName>
    </submittedName>
</protein>
<organism evidence="2 3">
    <name type="scientific">Cronobacter phage vB_CsaM_GAP32</name>
    <dbReference type="NCBI Taxonomy" id="1141136"/>
    <lineage>
        <taxon>Viruses</taxon>
        <taxon>Duplodnaviria</taxon>
        <taxon>Heunggongvirae</taxon>
        <taxon>Uroviricota</taxon>
        <taxon>Caudoviricetes</taxon>
        <taxon>Mimasvirus</taxon>
        <taxon>Mimasvirus GAP32</taxon>
    </lineage>
</organism>
<name>K4F7V1_9CAUD</name>
<dbReference type="KEGG" id="vg:13994273"/>
<dbReference type="EMBL" id="JN882285">
    <property type="protein sequence ID" value="AFC21982.1"/>
    <property type="molecule type" value="Genomic_DNA"/>
</dbReference>
<sequence length="107" mass="12469">MVEMIIQILAVVNIITILVMFIGYWTYADYYTNMDGSNRYLYWLITGFTLGICIECAIIADHERLLTILTRIFAIQAALIISYFVLSVIIINFVKSRKYFGQKRNKL</sequence>
<feature type="transmembrane region" description="Helical" evidence="1">
    <location>
        <begin position="72"/>
        <end position="94"/>
    </location>
</feature>
<proteinExistence type="predicted"/>
<dbReference type="Proteomes" id="UP000000457">
    <property type="component" value="Segment"/>
</dbReference>
<reference evidence="2 3" key="1">
    <citation type="journal article" date="2014" name="Virology">
        <title>Supersize me: Cronobacter sakazakii phage GAP32.</title>
        <authorList>
            <person name="Abbasifar R."/>
            <person name="Griffiths M.W."/>
            <person name="Sabour P.M."/>
            <person name="Ackermann H.-W."/>
            <person name="Vandersteegen K."/>
            <person name="Lavigne R."/>
            <person name="Noben J.-P."/>
            <person name="Villa A.A."/>
            <person name="Abbasifar A."/>
            <person name="Nash J.H.E."/>
            <person name="Kropinski A.M."/>
        </authorList>
    </citation>
    <scope>NUCLEOTIDE SEQUENCE [LARGE SCALE GENOMIC DNA]</scope>
    <source>
        <strain evidence="2">GAP-32</strain>
    </source>
</reference>
<accession>K4F7V1</accession>
<evidence type="ECO:0000313" key="3">
    <source>
        <dbReference type="Proteomes" id="UP000000457"/>
    </source>
</evidence>
<dbReference type="OrthoDB" id="29196at10239"/>
<feature type="transmembrane region" description="Helical" evidence="1">
    <location>
        <begin position="40"/>
        <end position="60"/>
    </location>
</feature>